<name>A0ACC1XJE6_MELAZ</name>
<keyword evidence="2" id="KW-1185">Reference proteome</keyword>
<evidence type="ECO:0000313" key="2">
    <source>
        <dbReference type="Proteomes" id="UP001164539"/>
    </source>
</evidence>
<reference evidence="1 2" key="1">
    <citation type="journal article" date="2023" name="Science">
        <title>Complex scaffold remodeling in plant triterpene biosynthesis.</title>
        <authorList>
            <person name="De La Pena R."/>
            <person name="Hodgson H."/>
            <person name="Liu J.C."/>
            <person name="Stephenson M.J."/>
            <person name="Martin A.C."/>
            <person name="Owen C."/>
            <person name="Harkess A."/>
            <person name="Leebens-Mack J."/>
            <person name="Jimenez L.E."/>
            <person name="Osbourn A."/>
            <person name="Sattely E.S."/>
        </authorList>
    </citation>
    <scope>NUCLEOTIDE SEQUENCE [LARGE SCALE GENOMIC DNA]</scope>
    <source>
        <strain evidence="2">cv. JPN11</strain>
        <tissue evidence="1">Leaf</tissue>
    </source>
</reference>
<evidence type="ECO:0000313" key="1">
    <source>
        <dbReference type="EMBL" id="KAJ4711438.1"/>
    </source>
</evidence>
<accession>A0ACC1XJE6</accession>
<sequence>MDLLLNHLNKPTKHSDGKPDKHHSEIKPAKNDQPSKAELLSSAKLVADAAKSTLNHDSKKVDKTKVAHAAGDLLNAASHYGKLDEKRHGKHVGKAESYLHNYNSQPPKTSNHHSESLHWGAAAKPAATKPSSHSGSGYADYLKKAEDFLKKH</sequence>
<gene>
    <name evidence="1" type="ORF">OWV82_017462</name>
</gene>
<organism evidence="1 2">
    <name type="scientific">Melia azedarach</name>
    <name type="common">Chinaberry tree</name>
    <dbReference type="NCBI Taxonomy" id="155640"/>
    <lineage>
        <taxon>Eukaryota</taxon>
        <taxon>Viridiplantae</taxon>
        <taxon>Streptophyta</taxon>
        <taxon>Embryophyta</taxon>
        <taxon>Tracheophyta</taxon>
        <taxon>Spermatophyta</taxon>
        <taxon>Magnoliopsida</taxon>
        <taxon>eudicotyledons</taxon>
        <taxon>Gunneridae</taxon>
        <taxon>Pentapetalae</taxon>
        <taxon>rosids</taxon>
        <taxon>malvids</taxon>
        <taxon>Sapindales</taxon>
        <taxon>Meliaceae</taxon>
        <taxon>Melia</taxon>
    </lineage>
</organism>
<protein>
    <submittedName>
        <fullName evidence="1">Nodulin-related protein 1</fullName>
    </submittedName>
</protein>
<dbReference type="Proteomes" id="UP001164539">
    <property type="component" value="Chromosome 9"/>
</dbReference>
<proteinExistence type="predicted"/>
<dbReference type="EMBL" id="CM051402">
    <property type="protein sequence ID" value="KAJ4711438.1"/>
    <property type="molecule type" value="Genomic_DNA"/>
</dbReference>
<comment type="caution">
    <text evidence="1">The sequence shown here is derived from an EMBL/GenBank/DDBJ whole genome shotgun (WGS) entry which is preliminary data.</text>
</comment>